<dbReference type="FunFam" id="3.40.50.300:FF:000011">
    <property type="entry name" value="Putative ABC transporter ATP-binding component"/>
    <property type="match status" value="1"/>
</dbReference>
<dbReference type="EMBL" id="FOFT01000010">
    <property type="protein sequence ID" value="SES25352.1"/>
    <property type="molecule type" value="Genomic_DNA"/>
</dbReference>
<dbReference type="Pfam" id="PF00005">
    <property type="entry name" value="ABC_tran"/>
    <property type="match status" value="2"/>
</dbReference>
<proteinExistence type="predicted"/>
<evidence type="ECO:0000256" key="2">
    <source>
        <dbReference type="ARBA" id="ARBA00022840"/>
    </source>
</evidence>
<dbReference type="SMART" id="SM00382">
    <property type="entry name" value="AAA"/>
    <property type="match status" value="2"/>
</dbReference>
<evidence type="ECO:0000256" key="1">
    <source>
        <dbReference type="ARBA" id="ARBA00022741"/>
    </source>
</evidence>
<keyword evidence="2 4" id="KW-0067">ATP-binding</keyword>
<feature type="domain" description="ABC transporter" evidence="3">
    <location>
        <begin position="5"/>
        <end position="248"/>
    </location>
</feature>
<dbReference type="InterPro" id="IPR003439">
    <property type="entry name" value="ABC_transporter-like_ATP-bd"/>
</dbReference>
<dbReference type="Proteomes" id="UP000199028">
    <property type="component" value="Unassembled WGS sequence"/>
</dbReference>
<sequence length="510" mass="55953">MSAQLTIKKITRNYAYKRVLDDVSLAVRPGEKLGVVGENGSGKSTLLRLMAGQDVPDDGEITVVAQGVGYLGQVLDLPSRATVGDAIDAALAEIRLLEREISVAAQQERLDELGELLTAFELRDGYSADARVEAAMSALGVSLGRERALGTLSGGERARLALAGVLSAEPELLLLDEPTNHLDDEALSWLENRLRQHRGTLVVVTHDRLLLERVTTAIVEVENQSITRYGNGYAGYVAEKRAARQRWEQAYAEWVGEIGHWTQWRGTTAHRVAPGRPIPDHNKCKYNGDGRRVQASIRTRVRSASERLERLRADPVPKPPEPLRLNAPLNAAVREGALVEFGELRIEAGRRLLVTGPNGAGKSTLLDVLAGVLEPDHGTVVRNGVIGYLPQETVVHQPEQPVLRAFGGSADRLDALGLLRREDFATPVGALSVGQRRRLALARLLGREFDVLLLDEPTNHLSLALVEELEAALADYAGAVVVASHDRLLRRRWKGEELRMARSSRTSRWR</sequence>
<dbReference type="OrthoDB" id="3169603at2"/>
<dbReference type="Gene3D" id="3.40.50.300">
    <property type="entry name" value="P-loop containing nucleotide triphosphate hydrolases"/>
    <property type="match status" value="2"/>
</dbReference>
<keyword evidence="1" id="KW-0547">Nucleotide-binding</keyword>
<gene>
    <name evidence="4" type="ORF">SAMN05216195_110313</name>
</gene>
<protein>
    <submittedName>
        <fullName evidence="4">Macrolide transport system ATP-binding/permease protein</fullName>
    </submittedName>
</protein>
<dbReference type="SUPFAM" id="SSF52540">
    <property type="entry name" value="P-loop containing nucleoside triphosphate hydrolases"/>
    <property type="match status" value="2"/>
</dbReference>
<dbReference type="GO" id="GO:0016887">
    <property type="term" value="F:ATP hydrolysis activity"/>
    <property type="evidence" value="ECO:0007669"/>
    <property type="project" value="InterPro"/>
</dbReference>
<reference evidence="5" key="1">
    <citation type="submission" date="2016-10" db="EMBL/GenBank/DDBJ databases">
        <authorList>
            <person name="Varghese N."/>
            <person name="Submissions S."/>
        </authorList>
    </citation>
    <scope>NUCLEOTIDE SEQUENCE [LARGE SCALE GENOMIC DNA]</scope>
    <source>
        <strain evidence="5">CGMCC 4.578</strain>
    </source>
</reference>
<organism evidence="4 5">
    <name type="scientific">Lentzea flaviverrucosa</name>
    <dbReference type="NCBI Taxonomy" id="200379"/>
    <lineage>
        <taxon>Bacteria</taxon>
        <taxon>Bacillati</taxon>
        <taxon>Actinomycetota</taxon>
        <taxon>Actinomycetes</taxon>
        <taxon>Pseudonocardiales</taxon>
        <taxon>Pseudonocardiaceae</taxon>
        <taxon>Lentzea</taxon>
    </lineage>
</organism>
<dbReference type="GO" id="GO:0005524">
    <property type="term" value="F:ATP binding"/>
    <property type="evidence" value="ECO:0007669"/>
    <property type="project" value="UniProtKB-KW"/>
</dbReference>
<dbReference type="PANTHER" id="PTHR42855:SF2">
    <property type="entry name" value="DRUG RESISTANCE ABC TRANSPORTER,ATP-BINDING PROTEIN"/>
    <property type="match status" value="1"/>
</dbReference>
<name>A0A1H9VUT2_9PSEU</name>
<dbReference type="AlphaFoldDB" id="A0A1H9VUT2"/>
<dbReference type="PANTHER" id="PTHR42855">
    <property type="entry name" value="ABC TRANSPORTER ATP-BINDING SUBUNIT"/>
    <property type="match status" value="1"/>
</dbReference>
<accession>A0A1H9VUT2</accession>
<dbReference type="PROSITE" id="PS50893">
    <property type="entry name" value="ABC_TRANSPORTER_2"/>
    <property type="match status" value="2"/>
</dbReference>
<evidence type="ECO:0000313" key="5">
    <source>
        <dbReference type="Proteomes" id="UP000199028"/>
    </source>
</evidence>
<evidence type="ECO:0000313" key="4">
    <source>
        <dbReference type="EMBL" id="SES25352.1"/>
    </source>
</evidence>
<dbReference type="RefSeq" id="WP_090068529.1">
    <property type="nucleotide sequence ID" value="NZ_FOFT01000010.1"/>
</dbReference>
<evidence type="ECO:0000259" key="3">
    <source>
        <dbReference type="PROSITE" id="PS50893"/>
    </source>
</evidence>
<dbReference type="InterPro" id="IPR027417">
    <property type="entry name" value="P-loop_NTPase"/>
</dbReference>
<dbReference type="InterPro" id="IPR051309">
    <property type="entry name" value="ABCF_ATPase"/>
</dbReference>
<feature type="domain" description="ABC transporter" evidence="3">
    <location>
        <begin position="323"/>
        <end position="510"/>
    </location>
</feature>
<dbReference type="InterPro" id="IPR017871">
    <property type="entry name" value="ABC_transporter-like_CS"/>
</dbReference>
<keyword evidence="5" id="KW-1185">Reference proteome</keyword>
<dbReference type="CDD" id="cd03221">
    <property type="entry name" value="ABCF_EF-3"/>
    <property type="match status" value="1"/>
</dbReference>
<dbReference type="PROSITE" id="PS00211">
    <property type="entry name" value="ABC_TRANSPORTER_1"/>
    <property type="match status" value="2"/>
</dbReference>
<dbReference type="InterPro" id="IPR003593">
    <property type="entry name" value="AAA+_ATPase"/>
</dbReference>